<keyword evidence="7" id="KW-0695">RNA-directed DNA polymerase</keyword>
<dbReference type="FunFam" id="3.10.20.370:FF:000001">
    <property type="entry name" value="Retrovirus-related Pol polyprotein from transposon 17.6-like protein"/>
    <property type="match status" value="1"/>
</dbReference>
<dbReference type="AlphaFoldDB" id="A0ABD1BLD6"/>
<evidence type="ECO:0000256" key="6">
    <source>
        <dbReference type="ARBA" id="ARBA00022801"/>
    </source>
</evidence>
<feature type="domain" description="Reverse transcriptase" evidence="8">
    <location>
        <begin position="80"/>
        <end position="259"/>
    </location>
</feature>
<dbReference type="Pfam" id="PF17917">
    <property type="entry name" value="RT_RNaseH"/>
    <property type="match status" value="1"/>
</dbReference>
<keyword evidence="1" id="KW-0645">Protease</keyword>
<dbReference type="GO" id="GO:0004519">
    <property type="term" value="F:endonuclease activity"/>
    <property type="evidence" value="ECO:0007669"/>
    <property type="project" value="UniProtKB-KW"/>
</dbReference>
<evidence type="ECO:0000313" key="10">
    <source>
        <dbReference type="Proteomes" id="UP001558713"/>
    </source>
</evidence>
<dbReference type="InterPro" id="IPR000477">
    <property type="entry name" value="RT_dom"/>
</dbReference>
<dbReference type="CDD" id="cd09274">
    <property type="entry name" value="RNase_HI_RT_Ty3"/>
    <property type="match status" value="1"/>
</dbReference>
<dbReference type="InterPro" id="IPR043502">
    <property type="entry name" value="DNA/RNA_pol_sf"/>
</dbReference>
<evidence type="ECO:0000256" key="1">
    <source>
        <dbReference type="ARBA" id="ARBA00022670"/>
    </source>
</evidence>
<dbReference type="InterPro" id="IPR050951">
    <property type="entry name" value="Retrovirus_Pol_polyprotein"/>
</dbReference>
<dbReference type="FunFam" id="3.30.70.270:FF:000020">
    <property type="entry name" value="Transposon Tf2-6 polyprotein-like Protein"/>
    <property type="match status" value="1"/>
</dbReference>
<sequence length="535" mass="61591">MRLIWSPFPYRRPWREVKVPDIRVVRDFRDVFRSLQGLPPSRSDPFTIELEPGTAPISKAAYRMAPAEMAELKKQLEELLSKGFIRPSTSPWGAPVLFVKKKDGSFRLCIDYRGLNRVTVKNRYPLPRIDELLDQLRGATWFSKIDLASGYHQIPVEEGDIRKTAFRSRYGHYEFVVMPFGLTNASAAFMRLMNSIFQEYLDEFVIIFIDDILVYSKSQEEHEMHLRMVLSKLREQKLFAKLSKCSFWQREIGFLGHIISAEGVSVDLEKVRAISAWPRPRNATEIRSFLALAGYYRRFLKGFASLAKSMTKLTGKDVPFVWSFECEESFAKLKAMLSSTSVLVLPEPGEPYVVYTDASGIGLGCVLMQRGKVIAYASRQLRKHESNYPTHDLEMAAVVFALKIWRSYLYGGKVQVFTDHKSLKYIFTQPELNLRQRRWMELVVDYDLEIAYHPGKANLVADALSRKRVALARKHEVESLVSEISTLRLCVISQEPLGLEATNQADLLSRVKVAREKMKPWLKLREKRVPSIGYL</sequence>
<dbReference type="PANTHER" id="PTHR37984">
    <property type="entry name" value="PROTEIN CBG26694"/>
    <property type="match status" value="1"/>
</dbReference>
<keyword evidence="6" id="KW-0378">Hydrolase</keyword>
<evidence type="ECO:0000313" key="9">
    <source>
        <dbReference type="EMBL" id="KAL1217934.1"/>
    </source>
</evidence>
<keyword evidence="4" id="KW-0540">Nuclease</keyword>
<dbReference type="GO" id="GO:0008233">
    <property type="term" value="F:peptidase activity"/>
    <property type="evidence" value="ECO:0007669"/>
    <property type="project" value="UniProtKB-KW"/>
</dbReference>
<keyword evidence="3" id="KW-0548">Nucleotidyltransferase</keyword>
<organism evidence="9 10">
    <name type="scientific">Cardamine amara subsp. amara</name>
    <dbReference type="NCBI Taxonomy" id="228776"/>
    <lineage>
        <taxon>Eukaryota</taxon>
        <taxon>Viridiplantae</taxon>
        <taxon>Streptophyta</taxon>
        <taxon>Embryophyta</taxon>
        <taxon>Tracheophyta</taxon>
        <taxon>Spermatophyta</taxon>
        <taxon>Magnoliopsida</taxon>
        <taxon>eudicotyledons</taxon>
        <taxon>Gunneridae</taxon>
        <taxon>Pentapetalae</taxon>
        <taxon>rosids</taxon>
        <taxon>malvids</taxon>
        <taxon>Brassicales</taxon>
        <taxon>Brassicaceae</taxon>
        <taxon>Cardamineae</taxon>
        <taxon>Cardamine</taxon>
    </lineage>
</organism>
<gene>
    <name evidence="9" type="ORF">V5N11_001825</name>
</gene>
<protein>
    <submittedName>
        <fullName evidence="9">RNA-directed DNA polymerase-like protein</fullName>
    </submittedName>
</protein>
<evidence type="ECO:0000256" key="5">
    <source>
        <dbReference type="ARBA" id="ARBA00022759"/>
    </source>
</evidence>
<evidence type="ECO:0000259" key="8">
    <source>
        <dbReference type="PROSITE" id="PS50878"/>
    </source>
</evidence>
<keyword evidence="2" id="KW-0808">Transferase</keyword>
<dbReference type="GO" id="GO:0003964">
    <property type="term" value="F:RNA-directed DNA polymerase activity"/>
    <property type="evidence" value="ECO:0007669"/>
    <property type="project" value="UniProtKB-KW"/>
</dbReference>
<dbReference type="CDD" id="cd01647">
    <property type="entry name" value="RT_LTR"/>
    <property type="match status" value="1"/>
</dbReference>
<evidence type="ECO:0000256" key="2">
    <source>
        <dbReference type="ARBA" id="ARBA00022679"/>
    </source>
</evidence>
<dbReference type="FunFam" id="3.10.10.10:FF:000007">
    <property type="entry name" value="Retrovirus-related Pol polyprotein from transposon 17.6-like Protein"/>
    <property type="match status" value="1"/>
</dbReference>
<dbReference type="InterPro" id="IPR041373">
    <property type="entry name" value="RT_RNaseH"/>
</dbReference>
<dbReference type="SUPFAM" id="SSF56672">
    <property type="entry name" value="DNA/RNA polymerases"/>
    <property type="match status" value="1"/>
</dbReference>
<evidence type="ECO:0000256" key="3">
    <source>
        <dbReference type="ARBA" id="ARBA00022695"/>
    </source>
</evidence>
<dbReference type="EMBL" id="JBANAX010000233">
    <property type="protein sequence ID" value="KAL1217934.1"/>
    <property type="molecule type" value="Genomic_DNA"/>
</dbReference>
<dbReference type="Proteomes" id="UP001558713">
    <property type="component" value="Unassembled WGS sequence"/>
</dbReference>
<dbReference type="PROSITE" id="PS50878">
    <property type="entry name" value="RT_POL"/>
    <property type="match status" value="1"/>
</dbReference>
<dbReference type="Gene3D" id="3.30.70.270">
    <property type="match status" value="2"/>
</dbReference>
<dbReference type="Pfam" id="PF00078">
    <property type="entry name" value="RVT_1"/>
    <property type="match status" value="1"/>
</dbReference>
<keyword evidence="10" id="KW-1185">Reference proteome</keyword>
<dbReference type="GO" id="GO:0006508">
    <property type="term" value="P:proteolysis"/>
    <property type="evidence" value="ECO:0007669"/>
    <property type="project" value="UniProtKB-KW"/>
</dbReference>
<accession>A0ABD1BLD6</accession>
<proteinExistence type="predicted"/>
<evidence type="ECO:0000256" key="7">
    <source>
        <dbReference type="ARBA" id="ARBA00022918"/>
    </source>
</evidence>
<dbReference type="PANTHER" id="PTHR37984:SF5">
    <property type="entry name" value="PROTEIN NYNRIN-LIKE"/>
    <property type="match status" value="1"/>
</dbReference>
<evidence type="ECO:0000256" key="4">
    <source>
        <dbReference type="ARBA" id="ARBA00022722"/>
    </source>
</evidence>
<name>A0ABD1BLD6_CARAN</name>
<dbReference type="InterPro" id="IPR043128">
    <property type="entry name" value="Rev_trsase/Diguanyl_cyclase"/>
</dbReference>
<keyword evidence="5" id="KW-0255">Endonuclease</keyword>
<reference evidence="9 10" key="1">
    <citation type="submission" date="2024-04" db="EMBL/GenBank/DDBJ databases">
        <title>Genome assembly C_amara_ONT_v2.</title>
        <authorList>
            <person name="Yant L."/>
            <person name="Moore C."/>
            <person name="Slenker M."/>
        </authorList>
    </citation>
    <scope>NUCLEOTIDE SEQUENCE [LARGE SCALE GENOMIC DNA]</scope>
    <source>
        <tissue evidence="9">Leaf</tissue>
    </source>
</reference>
<dbReference type="Gene3D" id="3.10.10.10">
    <property type="entry name" value="HIV Type 1 Reverse Transcriptase, subunit A, domain 1"/>
    <property type="match status" value="1"/>
</dbReference>
<dbReference type="Gene3D" id="3.10.20.370">
    <property type="match status" value="1"/>
</dbReference>
<comment type="caution">
    <text evidence="9">The sequence shown here is derived from an EMBL/GenBank/DDBJ whole genome shotgun (WGS) entry which is preliminary data.</text>
</comment>